<accession>A0A1I0V0F9</accession>
<evidence type="ECO:0000313" key="2">
    <source>
        <dbReference type="Proteomes" id="UP000198619"/>
    </source>
</evidence>
<evidence type="ECO:0000313" key="1">
    <source>
        <dbReference type="EMBL" id="SFA69795.1"/>
    </source>
</evidence>
<proteinExistence type="predicted"/>
<keyword evidence="2" id="KW-1185">Reference proteome</keyword>
<organism evidence="1 2">
    <name type="scientific">Clostridium frigidicarnis</name>
    <dbReference type="NCBI Taxonomy" id="84698"/>
    <lineage>
        <taxon>Bacteria</taxon>
        <taxon>Bacillati</taxon>
        <taxon>Bacillota</taxon>
        <taxon>Clostridia</taxon>
        <taxon>Eubacteriales</taxon>
        <taxon>Clostridiaceae</taxon>
        <taxon>Clostridium</taxon>
    </lineage>
</organism>
<dbReference type="Proteomes" id="UP000198619">
    <property type="component" value="Unassembled WGS sequence"/>
</dbReference>
<gene>
    <name evidence="1" type="ORF">SAMN04488528_100164</name>
</gene>
<dbReference type="RefSeq" id="WP_242948249.1">
    <property type="nucleotide sequence ID" value="NZ_FOKI01000001.1"/>
</dbReference>
<reference evidence="1 2" key="1">
    <citation type="submission" date="2016-10" db="EMBL/GenBank/DDBJ databases">
        <authorList>
            <person name="de Groot N.N."/>
        </authorList>
    </citation>
    <scope>NUCLEOTIDE SEQUENCE [LARGE SCALE GENOMIC DNA]</scope>
    <source>
        <strain evidence="1 2">DSM 12271</strain>
    </source>
</reference>
<dbReference type="EMBL" id="FOKI01000001">
    <property type="protein sequence ID" value="SFA69795.1"/>
    <property type="molecule type" value="Genomic_DNA"/>
</dbReference>
<sequence length="350" mass="40326">MELCGEVVNHKFFGRGQIVKFVNNYVTVLFDEGELEKKFTYPSAFGPFLELEKKSFLKQIEEDKNVIIQKEAEDKRIKEEKVAMAIKSKSDKVRCSKSTNIKTSDRNNIAFKCTYCDGGNSEEIVGFKGLCSDDLIKYNINVAKHIWCCSSGSQCYKYLNNEMTRKELNDLYKEDSLICYESKMLEFWRAYAGITQSGLNKGKPMTLRNVSSNSLALLTTRLPHAKDKDRFIFAVFLVDENYEGGNREEGYVGANSKYRIQLSLDEAKKVKFWDYYFNSTKPEKILFGSGMHRYLTDVQSAQVLKKICEIKKGTLEEELSKEFLDHYCKIKEVDINNIPRPNGALQRLKS</sequence>
<dbReference type="STRING" id="84698.SAMN04488528_100164"/>
<protein>
    <submittedName>
        <fullName evidence="1">Uncharacterized protein</fullName>
    </submittedName>
</protein>
<dbReference type="AlphaFoldDB" id="A0A1I0V0F9"/>
<name>A0A1I0V0F9_9CLOT</name>